<evidence type="ECO:0000256" key="3">
    <source>
        <dbReference type="ARBA" id="ARBA00023002"/>
    </source>
</evidence>
<dbReference type="InterPro" id="IPR029510">
    <property type="entry name" value="Ald_DH_CS_GLU"/>
</dbReference>
<dbReference type="GO" id="GO:0004657">
    <property type="term" value="F:proline dehydrogenase activity"/>
    <property type="evidence" value="ECO:0007669"/>
    <property type="project" value="InterPro"/>
</dbReference>
<dbReference type="Gene3D" id="3.20.20.220">
    <property type="match status" value="1"/>
</dbReference>
<feature type="region of interest" description="Disordered" evidence="9">
    <location>
        <begin position="496"/>
        <end position="515"/>
    </location>
</feature>
<dbReference type="SUPFAM" id="SSF51730">
    <property type="entry name" value="FAD-linked oxidoreductase"/>
    <property type="match status" value="1"/>
</dbReference>
<evidence type="ECO:0000256" key="1">
    <source>
        <dbReference type="ARBA" id="ARBA00004786"/>
    </source>
</evidence>
<dbReference type="GO" id="GO:0003700">
    <property type="term" value="F:DNA-binding transcription factor activity"/>
    <property type="evidence" value="ECO:0007669"/>
    <property type="project" value="InterPro"/>
</dbReference>
<dbReference type="EMBL" id="CP003924">
    <property type="protein sequence ID" value="AGS34747.1"/>
    <property type="molecule type" value="Genomic_DNA"/>
</dbReference>
<dbReference type="eggNOG" id="COG0506">
    <property type="taxonomic scope" value="Bacteria"/>
</dbReference>
<sequence>MTTPTPDTTLDDSVDTVVKQARAWLAATEGEQDEAAQMLGQLMQDPAGVDFTMDFVDRVARPEDDHTAAQALRKIPEAPGFLSGVDRLLLNAGTKLAGAIPQVVMPAARKRMRQLVGHLVLDSEGSTLDSLLDDAAEKGQELNLNLLGEAVLGDDEAADRARRTLELIENPRVTYVSVKATSLCAQLNHWDVDGNVERLKEQLRPLYRAAIEQSPRVFINLDMEEYKDLRMTIRLFTELLDEEEFRDYEAGIVLQAYLPDSFDALQELVEFGRARVAAGGAPIKIRLVKGANLSMEKAEAEVHGWKQAPYDTKSEVDANYLRLLDHVLVPENLGAVRIGVASHNLYSLAATKEIAERRGVMELVDAEMLQGMAPAQARAVKDSFPNLILYTPVVAASDFDVAVSYLVRRLEENSADENFLHALFTVGDAGEQAMDDQEERFRKAVADRKEVSAEPQRQQNREVDSGLGSGTRPGRFRNEPDTDPALVANRRWGVEALSTDPGPVSAPEVSDPKKVDASVEKARDLAVAWGATAGEGRADVLDVIAESLANRRQELVSAMAWEADKAIGQADVEVSEAVDFATYYAESARALGTGYSTFVPDGLVVVTPPWNFPVAIPVGGVLASLAAGSAVIIKPAPQVVRCAEVAVDAIRDGLAAAGENPDLVQLIRADEGDAGKRLISHPQVDHVILTGASETAQLFRSWDPQMSISAETSGKNALIITASCDPDLAIDDLVDSAFGHAGQKCSASSLVIFVGPAGKSKRLRTQLYDAVRTLKIGRGIDVSTRMNGLIEPPGEKLEKGLTTLEPGEEWLIEPKQLDEDGTLWSPGVRDNVQPGSWYHKTECFGPVLGIMYADTLEEAVEWQNQTGFGLTGGIHTLDTDEIAYWRKHVEVGNAYINRGITGAIVQRQSFGGWKNSAIGPGAKAGGPNYVGTFGTWVDNDALASPEVSVQPRINRMLESWTGELDEGDREWLWRAAELDQHAWDTEFGREHDRTGLRYETNIFRYLPLLEPLLVRIGTGAARRDVYRLLLAAARTGSPVRFTARPEVAGDFPFAENMTDEDFARLVTERNNARVRTVGAVDDALYEAAVESDSVVMDSPVLADGRRELLPWLLEQTVSTTTHRFGIIREPMTRF</sequence>
<dbReference type="InterPro" id="IPR002872">
    <property type="entry name" value="Proline_DH_dom"/>
</dbReference>
<comment type="catalytic activity">
    <reaction evidence="5">
        <text>L-glutamate 5-semialdehyde + NAD(+) + H2O = L-glutamate + NADH + 2 H(+)</text>
        <dbReference type="Rhea" id="RHEA:30235"/>
        <dbReference type="ChEBI" id="CHEBI:15377"/>
        <dbReference type="ChEBI" id="CHEBI:15378"/>
        <dbReference type="ChEBI" id="CHEBI:29985"/>
        <dbReference type="ChEBI" id="CHEBI:57540"/>
        <dbReference type="ChEBI" id="CHEBI:57945"/>
        <dbReference type="ChEBI" id="CHEBI:58066"/>
        <dbReference type="EC" id="1.2.1.88"/>
    </reaction>
</comment>
<feature type="domain" description="Proline dehydrogenase" evidence="11">
    <location>
        <begin position="135"/>
        <end position="421"/>
    </location>
</feature>
<dbReference type="eggNOG" id="COG1012">
    <property type="taxonomic scope" value="Bacteria"/>
</dbReference>
<dbReference type="InterPro" id="IPR050485">
    <property type="entry name" value="Proline_metab_enzyme"/>
</dbReference>
<dbReference type="Pfam" id="PF00171">
    <property type="entry name" value="Aldedh"/>
    <property type="match status" value="1"/>
</dbReference>
<keyword evidence="4" id="KW-0520">NAD</keyword>
<dbReference type="Pfam" id="PF01619">
    <property type="entry name" value="Pro_dh"/>
    <property type="match status" value="1"/>
</dbReference>
<organism evidence="12 13">
    <name type="scientific">Corynebacterium maris DSM 45190</name>
    <dbReference type="NCBI Taxonomy" id="1224163"/>
    <lineage>
        <taxon>Bacteria</taxon>
        <taxon>Bacillati</taxon>
        <taxon>Actinomycetota</taxon>
        <taxon>Actinomycetes</taxon>
        <taxon>Mycobacteriales</taxon>
        <taxon>Corynebacteriaceae</taxon>
        <taxon>Corynebacterium</taxon>
    </lineage>
</organism>
<dbReference type="HOGENOM" id="CLU_005682_2_0_11"/>
<evidence type="ECO:0000256" key="9">
    <source>
        <dbReference type="SAM" id="MobiDB-lite"/>
    </source>
</evidence>
<reference evidence="12 13" key="1">
    <citation type="submission" date="2012-11" db="EMBL/GenBank/DDBJ databases">
        <title>The complete genome sequence of Corynebacterium maris Coryn-1 (=DSM 45190).</title>
        <authorList>
            <person name="Schaffert L."/>
            <person name="Albersmeier A."/>
            <person name="Kalinowski J."/>
            <person name="Ruckert C."/>
        </authorList>
    </citation>
    <scope>NUCLEOTIDE SEQUENCE [LARGE SCALE GENOMIC DNA]</scope>
    <source>
        <strain evidence="13">Coryn-1</strain>
    </source>
</reference>
<dbReference type="AlphaFoldDB" id="S5SUL6"/>
<feature type="domain" description="Aldehyde dehydrogenase" evidence="10">
    <location>
        <begin position="510"/>
        <end position="927"/>
    </location>
</feature>
<dbReference type="OrthoDB" id="9812625at2"/>
<evidence type="ECO:0000259" key="11">
    <source>
        <dbReference type="Pfam" id="PF01619"/>
    </source>
</evidence>
<evidence type="ECO:0000259" key="10">
    <source>
        <dbReference type="Pfam" id="PF00171"/>
    </source>
</evidence>
<keyword evidence="13" id="KW-1185">Reference proteome</keyword>
<dbReference type="Gene3D" id="3.40.605.10">
    <property type="entry name" value="Aldehyde Dehydrogenase, Chain A, domain 1"/>
    <property type="match status" value="1"/>
</dbReference>
<dbReference type="InterPro" id="IPR015590">
    <property type="entry name" value="Aldehyde_DH_dom"/>
</dbReference>
<dbReference type="PROSITE" id="PS00687">
    <property type="entry name" value="ALDEHYDE_DEHYDR_GLU"/>
    <property type="match status" value="1"/>
</dbReference>
<evidence type="ECO:0000256" key="2">
    <source>
        <dbReference type="ARBA" id="ARBA00012884"/>
    </source>
</evidence>
<dbReference type="InterPro" id="IPR029041">
    <property type="entry name" value="FAD-linked_oxidoreductase-like"/>
</dbReference>
<feature type="region of interest" description="Disordered" evidence="9">
    <location>
        <begin position="446"/>
        <end position="487"/>
    </location>
</feature>
<evidence type="ECO:0000256" key="4">
    <source>
        <dbReference type="ARBA" id="ARBA00023027"/>
    </source>
</evidence>
<evidence type="ECO:0000256" key="6">
    <source>
        <dbReference type="PIRSR" id="PIRSR000197-1"/>
    </source>
</evidence>
<dbReference type="PROSITE" id="PS00070">
    <property type="entry name" value="ALDEHYDE_DEHYDR_CYS"/>
    <property type="match status" value="1"/>
</dbReference>
<evidence type="ECO:0000256" key="8">
    <source>
        <dbReference type="RuleBase" id="RU003345"/>
    </source>
</evidence>
<dbReference type="PANTHER" id="PTHR42862">
    <property type="entry name" value="DELTA-1-PYRROLINE-5-CARBOXYLATE DEHYDROGENASE 1, ISOFORM A-RELATED"/>
    <property type="match status" value="1"/>
</dbReference>
<evidence type="ECO:0000256" key="7">
    <source>
        <dbReference type="PROSITE-ProRule" id="PRU10007"/>
    </source>
</evidence>
<dbReference type="InterPro" id="IPR016160">
    <property type="entry name" value="Ald_DH_CS_CYS"/>
</dbReference>
<gene>
    <name evidence="12" type="ORF">B841_06370</name>
</gene>
<dbReference type="InterPro" id="IPR025703">
    <property type="entry name" value="Bifunct_PutA"/>
</dbReference>
<dbReference type="SUPFAM" id="SSF53720">
    <property type="entry name" value="ALDH-like"/>
    <property type="match status" value="1"/>
</dbReference>
<dbReference type="InterPro" id="IPR016161">
    <property type="entry name" value="Ald_DH/histidinol_DH"/>
</dbReference>
<evidence type="ECO:0000313" key="13">
    <source>
        <dbReference type="Proteomes" id="UP000015388"/>
    </source>
</evidence>
<dbReference type="Proteomes" id="UP000015388">
    <property type="component" value="Chromosome"/>
</dbReference>
<dbReference type="KEGG" id="cmd:B841_06370"/>
<evidence type="ECO:0000313" key="12">
    <source>
        <dbReference type="EMBL" id="AGS34747.1"/>
    </source>
</evidence>
<protein>
    <recommendedName>
        <fullName evidence="2">L-glutamate gamma-semialdehyde dehydrogenase</fullName>
        <ecNumber evidence="2">1.2.1.88</ecNumber>
    </recommendedName>
</protein>
<dbReference type="InterPro" id="IPR016162">
    <property type="entry name" value="Ald_DH_N"/>
</dbReference>
<dbReference type="PIRSF" id="PIRSF000197">
    <property type="entry name" value="Bifunct_PutA"/>
    <property type="match status" value="1"/>
</dbReference>
<feature type="active site" evidence="6 7">
    <location>
        <position position="711"/>
    </location>
</feature>
<name>S5SUL6_9CORY</name>
<proteinExistence type="inferred from homology"/>
<comment type="similarity">
    <text evidence="8">Belongs to the aldehyde dehydrogenase family.</text>
</comment>
<dbReference type="PANTHER" id="PTHR42862:SF1">
    <property type="entry name" value="DELTA-1-PYRROLINE-5-CARBOXYLATE DEHYDROGENASE 2, ISOFORM A-RELATED"/>
    <property type="match status" value="1"/>
</dbReference>
<dbReference type="GO" id="GO:0009898">
    <property type="term" value="C:cytoplasmic side of plasma membrane"/>
    <property type="evidence" value="ECO:0007669"/>
    <property type="project" value="TreeGrafter"/>
</dbReference>
<evidence type="ECO:0000256" key="5">
    <source>
        <dbReference type="ARBA" id="ARBA00048142"/>
    </source>
</evidence>
<feature type="active site" evidence="6">
    <location>
        <position position="745"/>
    </location>
</feature>
<dbReference type="PATRIC" id="fig|1224163.3.peg.1279"/>
<accession>S5SUL6</accession>
<comment type="pathway">
    <text evidence="1">Amino-acid degradation; L-proline degradation into L-glutamate; L-glutamate from L-proline: step 2/2.</text>
</comment>
<dbReference type="EC" id="1.2.1.88" evidence="2"/>
<dbReference type="STRING" id="1224163.B841_06370"/>
<keyword evidence="3 8" id="KW-0560">Oxidoreductase</keyword>
<dbReference type="GO" id="GO:0010133">
    <property type="term" value="P:L-proline catabolic process to L-glutamate"/>
    <property type="evidence" value="ECO:0007669"/>
    <property type="project" value="InterPro"/>
</dbReference>
<dbReference type="GO" id="GO:0003842">
    <property type="term" value="F:L-glutamate gamma-semialdehyde dehydrogenase activity"/>
    <property type="evidence" value="ECO:0007669"/>
    <property type="project" value="UniProtKB-EC"/>
</dbReference>
<dbReference type="RefSeq" id="WP_020934680.1">
    <property type="nucleotide sequence ID" value="NC_021915.1"/>
</dbReference>
<dbReference type="InterPro" id="IPR016163">
    <property type="entry name" value="Ald_DH_C"/>
</dbReference>
<dbReference type="Gene3D" id="3.40.309.10">
    <property type="entry name" value="Aldehyde Dehydrogenase, Chain A, domain 2"/>
    <property type="match status" value="1"/>
</dbReference>